<organism evidence="2 3">
    <name type="scientific">Raphidocelis subcapitata</name>
    <dbReference type="NCBI Taxonomy" id="307507"/>
    <lineage>
        <taxon>Eukaryota</taxon>
        <taxon>Viridiplantae</taxon>
        <taxon>Chlorophyta</taxon>
        <taxon>core chlorophytes</taxon>
        <taxon>Chlorophyceae</taxon>
        <taxon>CS clade</taxon>
        <taxon>Sphaeropleales</taxon>
        <taxon>Selenastraceae</taxon>
        <taxon>Raphidocelis</taxon>
    </lineage>
</organism>
<reference evidence="2 3" key="1">
    <citation type="journal article" date="2018" name="Sci. Rep.">
        <title>Raphidocelis subcapitata (=Pseudokirchneriella subcapitata) provides an insight into genome evolution and environmental adaptations in the Sphaeropleales.</title>
        <authorList>
            <person name="Suzuki S."/>
            <person name="Yamaguchi H."/>
            <person name="Nakajima N."/>
            <person name="Kawachi M."/>
        </authorList>
    </citation>
    <scope>NUCLEOTIDE SEQUENCE [LARGE SCALE GENOMIC DNA]</scope>
    <source>
        <strain evidence="2 3">NIES-35</strain>
    </source>
</reference>
<dbReference type="EMBL" id="BDRX01000057">
    <property type="protein sequence ID" value="GBF94882.1"/>
    <property type="molecule type" value="Genomic_DNA"/>
</dbReference>
<feature type="compositionally biased region" description="Low complexity" evidence="1">
    <location>
        <begin position="30"/>
        <end position="40"/>
    </location>
</feature>
<dbReference type="Proteomes" id="UP000247498">
    <property type="component" value="Unassembled WGS sequence"/>
</dbReference>
<dbReference type="InParanoid" id="A0A2V0P7H9"/>
<sequence length="202" mass="21417">MLARTSTPATRAAASARPVARFGTGVANVARPGRCSGRGRSAARRAVENEQQQPADADADADAPAPAPAPAPAGRKAAEAEDFSGEVTFFEGPGGADAELVLSLLLSATVVYLPLTMASIGRRLWINIKVTDKRIVVTNTSPAFKGQTQVAFSQIRDVRTVPRGFGAWGDMVVFLKDNSRLELIGLEKYAEIKSHIESCIQP</sequence>
<feature type="region of interest" description="Disordered" evidence="1">
    <location>
        <begin position="27"/>
        <end position="78"/>
    </location>
</feature>
<evidence type="ECO:0000313" key="2">
    <source>
        <dbReference type="EMBL" id="GBF94882.1"/>
    </source>
</evidence>
<protein>
    <submittedName>
        <fullName evidence="2">Ribonuclease P</fullName>
    </submittedName>
</protein>
<comment type="caution">
    <text evidence="2">The sequence shown here is derived from an EMBL/GenBank/DDBJ whole genome shotgun (WGS) entry which is preliminary data.</text>
</comment>
<dbReference type="OrthoDB" id="3001at2759"/>
<evidence type="ECO:0000313" key="3">
    <source>
        <dbReference type="Proteomes" id="UP000247498"/>
    </source>
</evidence>
<evidence type="ECO:0000256" key="1">
    <source>
        <dbReference type="SAM" id="MobiDB-lite"/>
    </source>
</evidence>
<gene>
    <name evidence="2" type="ORF">Rsub_08125</name>
</gene>
<dbReference type="FunCoup" id="A0A2V0P7H9">
    <property type="interactions" value="574"/>
</dbReference>
<accession>A0A2V0P7H9</accession>
<keyword evidence="3" id="KW-1185">Reference proteome</keyword>
<dbReference type="PANTHER" id="PTHR35688:SF2">
    <property type="entry name" value="NAD(P)-LINKED OXIDOREDUCTASE SUPERFAMILY PROTEIN"/>
    <property type="match status" value="1"/>
</dbReference>
<proteinExistence type="predicted"/>
<name>A0A2V0P7H9_9CHLO</name>
<dbReference type="STRING" id="307507.A0A2V0P7H9"/>
<dbReference type="AlphaFoldDB" id="A0A2V0P7H9"/>
<dbReference type="PANTHER" id="PTHR35688">
    <property type="entry name" value="NAD(P)-LINKED OXIDOREDUCTASE SUPERFAMILY PROTEIN"/>
    <property type="match status" value="1"/>
</dbReference>